<dbReference type="GO" id="GO:0016832">
    <property type="term" value="F:aldehyde-lyase activity"/>
    <property type="evidence" value="ECO:0007669"/>
    <property type="project" value="TreeGrafter"/>
</dbReference>
<dbReference type="GO" id="GO:0046872">
    <property type="term" value="F:metal ion binding"/>
    <property type="evidence" value="ECO:0007669"/>
    <property type="project" value="UniProtKB-KW"/>
</dbReference>
<evidence type="ECO:0000313" key="6">
    <source>
        <dbReference type="RefSeq" id="XP_038982159.1"/>
    </source>
</evidence>
<dbReference type="Pfam" id="PF03328">
    <property type="entry name" value="HpcH_HpaI"/>
    <property type="match status" value="1"/>
</dbReference>
<feature type="domain" description="HpcH/HpaI aldolase/citrate lyase" evidence="4">
    <location>
        <begin position="147"/>
        <end position="197"/>
    </location>
</feature>
<dbReference type="OrthoDB" id="1621678at2759"/>
<dbReference type="PANTHER" id="PTHR30502">
    <property type="entry name" value="2-KETO-3-DEOXY-L-RHAMNONATE ALDOLASE"/>
    <property type="match status" value="1"/>
</dbReference>
<dbReference type="Gene3D" id="3.20.20.60">
    <property type="entry name" value="Phosphoenolpyruvate-binding domains"/>
    <property type="match status" value="1"/>
</dbReference>
<proteinExistence type="inferred from homology"/>
<dbReference type="Proteomes" id="UP000228380">
    <property type="component" value="Chromosome 4"/>
</dbReference>
<dbReference type="InterPro" id="IPR015813">
    <property type="entry name" value="Pyrv/PenolPyrv_kinase-like_dom"/>
</dbReference>
<comment type="similarity">
    <text evidence="1">Belongs to the HpcH/HpaI aldolase family.</text>
</comment>
<organism evidence="5 6">
    <name type="scientific">Phoenix dactylifera</name>
    <name type="common">Date palm</name>
    <dbReference type="NCBI Taxonomy" id="42345"/>
    <lineage>
        <taxon>Eukaryota</taxon>
        <taxon>Viridiplantae</taxon>
        <taxon>Streptophyta</taxon>
        <taxon>Embryophyta</taxon>
        <taxon>Tracheophyta</taxon>
        <taxon>Spermatophyta</taxon>
        <taxon>Magnoliopsida</taxon>
        <taxon>Liliopsida</taxon>
        <taxon>Arecaceae</taxon>
        <taxon>Coryphoideae</taxon>
        <taxon>Phoeniceae</taxon>
        <taxon>Phoenix</taxon>
    </lineage>
</organism>
<reference evidence="6" key="2">
    <citation type="submission" date="2025-08" db="UniProtKB">
        <authorList>
            <consortium name="RefSeq"/>
        </authorList>
    </citation>
    <scope>IDENTIFICATION</scope>
    <source>
        <tissue evidence="6">Young leaves</tissue>
    </source>
</reference>
<evidence type="ECO:0000313" key="5">
    <source>
        <dbReference type="Proteomes" id="UP000228380"/>
    </source>
</evidence>
<reference evidence="5" key="1">
    <citation type="journal article" date="2019" name="Nat. Commun.">
        <title>Genome-wide association mapping of date palm fruit traits.</title>
        <authorList>
            <person name="Hazzouri K.M."/>
            <person name="Gros-Balthazard M."/>
            <person name="Flowers J.M."/>
            <person name="Copetti D."/>
            <person name="Lemansour A."/>
            <person name="Lebrun M."/>
            <person name="Masmoudi K."/>
            <person name="Ferrand S."/>
            <person name="Dhar M.I."/>
            <person name="Fresquez Z.A."/>
            <person name="Rosas U."/>
            <person name="Zhang J."/>
            <person name="Talag J."/>
            <person name="Lee S."/>
            <person name="Kudrna D."/>
            <person name="Powell R.F."/>
            <person name="Leitch I.J."/>
            <person name="Krueger R.R."/>
            <person name="Wing R.A."/>
            <person name="Amiri K.M.A."/>
            <person name="Purugganan M.D."/>
        </authorList>
    </citation>
    <scope>NUCLEOTIDE SEQUENCE [LARGE SCALE GENOMIC DNA]</scope>
    <source>
        <strain evidence="5">cv. Khalas</strain>
    </source>
</reference>
<dbReference type="InterPro" id="IPR050251">
    <property type="entry name" value="HpcH-HpaI_aldolase"/>
</dbReference>
<evidence type="ECO:0000256" key="1">
    <source>
        <dbReference type="ARBA" id="ARBA00005568"/>
    </source>
</evidence>
<dbReference type="InterPro" id="IPR005000">
    <property type="entry name" value="Aldolase/citrate-lyase_domain"/>
</dbReference>
<dbReference type="AlphaFoldDB" id="A0A8B9AFX3"/>
<dbReference type="GeneID" id="120110652"/>
<gene>
    <name evidence="6" type="primary">LOC120110652</name>
</gene>
<keyword evidence="2" id="KW-0479">Metal-binding</keyword>
<name>A0A8B9AFX3_PHODC</name>
<evidence type="ECO:0000259" key="4">
    <source>
        <dbReference type="Pfam" id="PF03328"/>
    </source>
</evidence>
<dbReference type="RefSeq" id="XP_038982159.1">
    <property type="nucleotide sequence ID" value="XM_039126231.1"/>
</dbReference>
<keyword evidence="3" id="KW-0456">Lyase</keyword>
<dbReference type="KEGG" id="pda:120110652"/>
<dbReference type="PANTHER" id="PTHR30502:SF0">
    <property type="entry name" value="PHOSPHOENOLPYRUVATE CARBOXYLASE FAMILY PROTEIN"/>
    <property type="match status" value="1"/>
</dbReference>
<dbReference type="InterPro" id="IPR040442">
    <property type="entry name" value="Pyrv_kinase-like_dom_sf"/>
</dbReference>
<dbReference type="SUPFAM" id="SSF51621">
    <property type="entry name" value="Phosphoenolpyruvate/pyruvate domain"/>
    <property type="match status" value="1"/>
</dbReference>
<evidence type="ECO:0000256" key="2">
    <source>
        <dbReference type="ARBA" id="ARBA00022723"/>
    </source>
</evidence>
<evidence type="ECO:0000256" key="3">
    <source>
        <dbReference type="ARBA" id="ARBA00023239"/>
    </source>
</evidence>
<dbReference type="GO" id="GO:0005737">
    <property type="term" value="C:cytoplasm"/>
    <property type="evidence" value="ECO:0007669"/>
    <property type="project" value="TreeGrafter"/>
</dbReference>
<protein>
    <submittedName>
        <fullName evidence="6">Uncharacterized protein LOC120110652</fullName>
    </submittedName>
</protein>
<sequence length="216" mass="23200">MARPPPSPLPLLLPRLQTTRDRLMPTAFSVAYRTFLLCLLHSLVDLLINGHAKNASYLEPKTTLKSIVRSQRTRLNPNPLLTTPVGSHPHTPVSLYPRASSLSSLLPLSSSSPPLPNPLPSLDPDSAPLSPELWILKSRLVAGETLYGLFLLRSSPTLAEIASLAGYDYVVVDIEHGSGGIAEALPCLRALAAALTPAILCLLQLSAASQEKARRP</sequence>
<keyword evidence="5" id="KW-1185">Reference proteome</keyword>
<accession>A0A8B9AFX3</accession>